<keyword evidence="4 8" id="KW-1133">Transmembrane helix</keyword>
<comment type="caution">
    <text evidence="10">The sequence shown here is derived from an EMBL/GenBank/DDBJ whole genome shotgun (WGS) entry which is preliminary data.</text>
</comment>
<dbReference type="Pfam" id="PF04116">
    <property type="entry name" value="FA_hydroxylase"/>
    <property type="match status" value="1"/>
</dbReference>
<evidence type="ECO:0000256" key="1">
    <source>
        <dbReference type="ARBA" id="ARBA00004127"/>
    </source>
</evidence>
<dbReference type="GO" id="GO:0050479">
    <property type="term" value="F:glyceryl-ether monooxygenase activity"/>
    <property type="evidence" value="ECO:0007669"/>
    <property type="project" value="TreeGrafter"/>
</dbReference>
<dbReference type="GO" id="GO:0005506">
    <property type="term" value="F:iron ion binding"/>
    <property type="evidence" value="ECO:0007669"/>
    <property type="project" value="InterPro"/>
</dbReference>
<comment type="similarity">
    <text evidence="2">Belongs to the TMEM86 family.</text>
</comment>
<proteinExistence type="inferred from homology"/>
<reference evidence="10" key="1">
    <citation type="journal article" date="2014" name="Int. J. Syst. Evol. Microbiol.">
        <title>Complete genome sequence of Corynebacterium casei LMG S-19264T (=DSM 44701T), isolated from a smear-ripened cheese.</title>
        <authorList>
            <consortium name="US DOE Joint Genome Institute (JGI-PGF)"/>
            <person name="Walter F."/>
            <person name="Albersmeier A."/>
            <person name="Kalinowski J."/>
            <person name="Ruckert C."/>
        </authorList>
    </citation>
    <scope>NUCLEOTIDE SEQUENCE</scope>
    <source>
        <strain evidence="10">CGMCC 1.15322</strain>
    </source>
</reference>
<feature type="transmembrane region" description="Helical" evidence="8">
    <location>
        <begin position="437"/>
        <end position="453"/>
    </location>
</feature>
<feature type="transmembrane region" description="Helical" evidence="8">
    <location>
        <begin position="305"/>
        <end position="324"/>
    </location>
</feature>
<feature type="transmembrane region" description="Helical" evidence="8">
    <location>
        <begin position="6"/>
        <end position="28"/>
    </location>
</feature>
<comment type="subcellular location">
    <subcellularLocation>
        <location evidence="1">Endomembrane system</location>
        <topology evidence="1">Multi-pass membrane protein</topology>
    </subcellularLocation>
</comment>
<gene>
    <name evidence="10" type="ORF">GCM10011496_12550</name>
</gene>
<keyword evidence="7 8" id="KW-0472">Membrane</keyword>
<reference evidence="10" key="2">
    <citation type="submission" date="2020-09" db="EMBL/GenBank/DDBJ databases">
        <authorList>
            <person name="Sun Q."/>
            <person name="Zhou Y."/>
        </authorList>
    </citation>
    <scope>NUCLEOTIDE SEQUENCE</scope>
    <source>
        <strain evidence="10">CGMCC 1.15322</strain>
    </source>
</reference>
<evidence type="ECO:0000256" key="5">
    <source>
        <dbReference type="ARBA" id="ARBA00023002"/>
    </source>
</evidence>
<evidence type="ECO:0000256" key="6">
    <source>
        <dbReference type="ARBA" id="ARBA00023098"/>
    </source>
</evidence>
<evidence type="ECO:0000259" key="9">
    <source>
        <dbReference type="Pfam" id="PF04116"/>
    </source>
</evidence>
<evidence type="ECO:0000256" key="3">
    <source>
        <dbReference type="ARBA" id="ARBA00022692"/>
    </source>
</evidence>
<dbReference type="InterPro" id="IPR051689">
    <property type="entry name" value="Sterol_desaturase/TMEM195"/>
</dbReference>
<evidence type="ECO:0000256" key="2">
    <source>
        <dbReference type="ARBA" id="ARBA00007375"/>
    </source>
</evidence>
<dbReference type="InterPro" id="IPR006694">
    <property type="entry name" value="Fatty_acid_hydroxylase"/>
</dbReference>
<evidence type="ECO:0000313" key="10">
    <source>
        <dbReference type="EMBL" id="GGA93021.1"/>
    </source>
</evidence>
<dbReference type="PANTHER" id="PTHR21624">
    <property type="entry name" value="STEROL DESATURASE-RELATED PROTEIN"/>
    <property type="match status" value="1"/>
</dbReference>
<feature type="transmembrane region" description="Helical" evidence="8">
    <location>
        <begin position="465"/>
        <end position="481"/>
    </location>
</feature>
<accession>A0A916WFH6</accession>
<dbReference type="GO" id="GO:0012505">
    <property type="term" value="C:endomembrane system"/>
    <property type="evidence" value="ECO:0007669"/>
    <property type="project" value="UniProtKB-SubCell"/>
</dbReference>
<dbReference type="GO" id="GO:0006643">
    <property type="term" value="P:membrane lipid metabolic process"/>
    <property type="evidence" value="ECO:0007669"/>
    <property type="project" value="TreeGrafter"/>
</dbReference>
<evidence type="ECO:0000313" key="11">
    <source>
        <dbReference type="Proteomes" id="UP000620596"/>
    </source>
</evidence>
<dbReference type="GO" id="GO:0016020">
    <property type="term" value="C:membrane"/>
    <property type="evidence" value="ECO:0007669"/>
    <property type="project" value="InterPro"/>
</dbReference>
<evidence type="ECO:0000256" key="4">
    <source>
        <dbReference type="ARBA" id="ARBA00022989"/>
    </source>
</evidence>
<feature type="transmembrane region" description="Helical" evidence="8">
    <location>
        <begin position="519"/>
        <end position="541"/>
    </location>
</feature>
<dbReference type="Proteomes" id="UP000620596">
    <property type="component" value="Unassembled WGS sequence"/>
</dbReference>
<dbReference type="GO" id="GO:0008610">
    <property type="term" value="P:lipid biosynthetic process"/>
    <property type="evidence" value="ECO:0007669"/>
    <property type="project" value="InterPro"/>
</dbReference>
<dbReference type="RefSeq" id="WP_188707489.1">
    <property type="nucleotide sequence ID" value="NZ_BMIG01000003.1"/>
</dbReference>
<name>A0A916WFH6_9BURK</name>
<feature type="domain" description="Fatty acid hydroxylase" evidence="9">
    <location>
        <begin position="87"/>
        <end position="220"/>
    </location>
</feature>
<feature type="transmembrane region" description="Helical" evidence="8">
    <location>
        <begin position="360"/>
        <end position="379"/>
    </location>
</feature>
<evidence type="ECO:0000256" key="8">
    <source>
        <dbReference type="SAM" id="Phobius"/>
    </source>
</evidence>
<organism evidence="10 11">
    <name type="scientific">Polaromonas eurypsychrophila</name>
    <dbReference type="NCBI Taxonomy" id="1614635"/>
    <lineage>
        <taxon>Bacteria</taxon>
        <taxon>Pseudomonadati</taxon>
        <taxon>Pseudomonadota</taxon>
        <taxon>Betaproteobacteria</taxon>
        <taxon>Burkholderiales</taxon>
        <taxon>Comamonadaceae</taxon>
        <taxon>Polaromonas</taxon>
    </lineage>
</organism>
<keyword evidence="5" id="KW-0560">Oxidoreductase</keyword>
<feature type="transmembrane region" description="Helical" evidence="8">
    <location>
        <begin position="487"/>
        <end position="507"/>
    </location>
</feature>
<dbReference type="InterPro" id="IPR012506">
    <property type="entry name" value="TMEM86B-like"/>
</dbReference>
<keyword evidence="11" id="KW-1185">Reference proteome</keyword>
<evidence type="ECO:0000256" key="7">
    <source>
        <dbReference type="ARBA" id="ARBA00023136"/>
    </source>
</evidence>
<feature type="transmembrane region" description="Helical" evidence="8">
    <location>
        <begin position="547"/>
        <end position="566"/>
    </location>
</feature>
<protein>
    <recommendedName>
        <fullName evidence="9">Fatty acid hydroxylase domain-containing protein</fullName>
    </recommendedName>
</protein>
<dbReference type="EMBL" id="BMIG01000003">
    <property type="protein sequence ID" value="GGA93021.1"/>
    <property type="molecule type" value="Genomic_DNA"/>
</dbReference>
<keyword evidence="3 8" id="KW-0812">Transmembrane</keyword>
<dbReference type="PANTHER" id="PTHR21624:SF1">
    <property type="entry name" value="ALKYLGLYCEROL MONOOXYGENASE"/>
    <property type="match status" value="1"/>
</dbReference>
<feature type="transmembrane region" description="Helical" evidence="8">
    <location>
        <begin position="84"/>
        <end position="101"/>
    </location>
</feature>
<sequence>MNLSPSQIIVLATPVFFVLIAIEFAWGYAKGRNTYRLNDAVSSIGLGMLSQVSAVFTRLFRIGIYTAIYSSVALYPNPEFWNTWYGWLIALVFYDFCYYWLHRAGHESAVFWAAHVVHHQSQDYNLSTALRQTSSGALFGWIFYVPMAVAGVPPLIFGIVALIDLLYQFWVHTEHVPKLGWFDRWFCSPSNHRVHHAVNERYLDKNYGGILIVWDRLFGSFKEEDEKCVYGTRSPLNSWNPLWANAEVYWALGKESWHARTWGDKIRVWLKPPGWRPADLAARFPKDAFDMARVEYFHPPIKRSVALFGAVQFAALLAGVAYFLWQADGMAPGPSVVWLAALGTGLWAVGGLLQGRLSMLEVLLIEAAVLATATAALGLLEAHRVFKPLALGLAIVLVAIRARPVWAGRRFDHILLAALVFSLAGDCLLMFPGFFIPGLVAFLIAHLFYIALFRQGSPWFASRRSLAATLAIGAAMYAFLFDGLNPVLRIAVAAYVVVIALMAAQAISRATVLRDKASLAVAIGAGFFMLSDALLATNRFAYPLPMVQLWVLSTYYVAQILIVFNARPVTAAEASGHEQV</sequence>
<feature type="transmembrane region" description="Helical" evidence="8">
    <location>
        <begin position="336"/>
        <end position="353"/>
    </location>
</feature>
<keyword evidence="6" id="KW-0443">Lipid metabolism</keyword>
<dbReference type="AlphaFoldDB" id="A0A916WFH6"/>
<dbReference type="Pfam" id="PF07947">
    <property type="entry name" value="YhhN"/>
    <property type="match status" value="1"/>
</dbReference>